<evidence type="ECO:0000313" key="2">
    <source>
        <dbReference type="EMBL" id="ARN84261.1"/>
    </source>
</evidence>
<dbReference type="STRING" id="1414854.GQ61_01690"/>
<protein>
    <recommendedName>
        <fullName evidence="4">Host attachment protein</fullName>
    </recommendedName>
</protein>
<dbReference type="KEGG" id="naf:GQ61_01690"/>
<dbReference type="Pfam" id="PF10116">
    <property type="entry name" value="Host_attach"/>
    <property type="match status" value="1"/>
</dbReference>
<accession>A0A1W6N3D0</accession>
<proteinExistence type="predicted"/>
<feature type="region of interest" description="Disordered" evidence="1">
    <location>
        <begin position="45"/>
        <end position="71"/>
    </location>
</feature>
<evidence type="ECO:0000313" key="3">
    <source>
        <dbReference type="Proteomes" id="UP000237351"/>
    </source>
</evidence>
<sequence length="140" mass="15582">MGSKLLVVADSTKAQFYQVMGHKIKTLLGDYDADTFNIGHERAEKKSSFNNKTGVAGHSFEPHTTPKEADRSEFSKKLSELIYHTKQNGEYAELMLIAEPKMLGAIRKNLDGKLGHCISKEIPKDMAGADPKILETLLFE</sequence>
<organism evidence="2 3">
    <name type="scientific">Candidatus Nucleicultrix amoebiphila FS5</name>
    <dbReference type="NCBI Taxonomy" id="1414854"/>
    <lineage>
        <taxon>Bacteria</taxon>
        <taxon>Pseudomonadati</taxon>
        <taxon>Pseudomonadota</taxon>
        <taxon>Alphaproteobacteria</taxon>
        <taxon>Holosporales</taxon>
        <taxon>Candidatus Nucleicultricaceae</taxon>
        <taxon>Candidatus Nucleicultrix</taxon>
    </lineage>
</organism>
<dbReference type="EMBL" id="CP008743">
    <property type="protein sequence ID" value="ARN84261.1"/>
    <property type="molecule type" value="Genomic_DNA"/>
</dbReference>
<keyword evidence="3" id="KW-1185">Reference proteome</keyword>
<feature type="compositionally biased region" description="Basic and acidic residues" evidence="1">
    <location>
        <begin position="60"/>
        <end position="71"/>
    </location>
</feature>
<name>A0A1W6N3D0_9PROT</name>
<dbReference type="RefSeq" id="WP_085783625.1">
    <property type="nucleotide sequence ID" value="NZ_CP008743.1"/>
</dbReference>
<dbReference type="OrthoDB" id="9812459at2"/>
<dbReference type="InterPro" id="IPR019291">
    <property type="entry name" value="Host_attachment_protein"/>
</dbReference>
<dbReference type="Proteomes" id="UP000237351">
    <property type="component" value="Chromosome"/>
</dbReference>
<evidence type="ECO:0000256" key="1">
    <source>
        <dbReference type="SAM" id="MobiDB-lite"/>
    </source>
</evidence>
<evidence type="ECO:0008006" key="4">
    <source>
        <dbReference type="Google" id="ProtNLM"/>
    </source>
</evidence>
<gene>
    <name evidence="2" type="ORF">GQ61_01690</name>
</gene>
<reference evidence="2 3" key="1">
    <citation type="submission" date="2014-06" db="EMBL/GenBank/DDBJ databases">
        <title>The genome of the endonuclear symbiont Nucleicultrix amoebiphila.</title>
        <authorList>
            <person name="Schulz F."/>
            <person name="Horn M."/>
        </authorList>
    </citation>
    <scope>NUCLEOTIDE SEQUENCE [LARGE SCALE GENOMIC DNA]</scope>
    <source>
        <strain evidence="2 3">FS5</strain>
    </source>
</reference>
<dbReference type="AlphaFoldDB" id="A0A1W6N3D0"/>